<keyword evidence="2" id="KW-1185">Reference proteome</keyword>
<evidence type="ECO:0000313" key="2">
    <source>
        <dbReference type="Proteomes" id="UP000324376"/>
    </source>
</evidence>
<dbReference type="Proteomes" id="UP000324376">
    <property type="component" value="Unassembled WGS sequence"/>
</dbReference>
<sequence length="707" mass="78324">MSSQEETSLSFPDIYPVAPEVANLMKYGDIPVNLAAGKIDYSVPIYTIKVGDFEYPISLSYNYSGLVTEEDVGSVGLGWTLNGTGLITRQINGKPDESASFGYIGQDMNTPSGIGFEYVEPFYKQQLSNNLIEQLFRNAANGQWDTEPDKFMIKAGDTEGSFYLNARAIPVFMPQKNYKVTFDNNFSGKITVDNDLGIIYEFEDIEYTTQEGSMSTSLINYTSNWYLSKIRFPNSSKEISFFYDNYTYHKTGYRETKTTRSGSSCEGLANPSITSDQSDALTQPKLLKKIVFPDGELRFFNKTDSNGSMLEKVELLNTLSDTISQFNYKYSNTIPSAKKTLQAITKSKGNSILPYFNFEYYGTLPEVLDYRSQDHWGFYNGKNNKGLLEGDRSISFKHARIGALNKIVDPTKGYTKINYEQNQVPFETSNIDNGTDDSPPEFDASIMIELDSDDYSEISNFLERTVAIPSDINVFSVQLFAGCYGNNGLIEASVAVSGGINNYSSTQNNRDLFVSLEQGGEGSNSNPNEVAKKEEHGLGIFSYTGVGDPKVTITLNTTSTSNTRARAYAFINYVARKPLGTILFSPIGGIRIASSVDYSTAQDSIYKGYKYLKKDGKSSGLLSNQSYLRATQIYTGCKNCKFTTIHASSNLPFSSFQGNSVFYSRVEILSNGNDRNGKQVQYFSGGGSGSGLFLPTRMLKVGAFESI</sequence>
<gene>
    <name evidence="1" type="ORF">BD809_102359</name>
</gene>
<dbReference type="EMBL" id="VNHU01000002">
    <property type="protein sequence ID" value="TYP76142.1"/>
    <property type="molecule type" value="Genomic_DNA"/>
</dbReference>
<dbReference type="RefSeq" id="WP_148781740.1">
    <property type="nucleotide sequence ID" value="NZ_VNHU01000002.1"/>
</dbReference>
<dbReference type="AlphaFoldDB" id="A0A5S5CCB8"/>
<protein>
    <submittedName>
        <fullName evidence="1">Uncharacterized protein</fullName>
    </submittedName>
</protein>
<proteinExistence type="predicted"/>
<accession>A0A5S5CCB8</accession>
<name>A0A5S5CCB8_9FLAO</name>
<reference evidence="1 2" key="1">
    <citation type="submission" date="2019-07" db="EMBL/GenBank/DDBJ databases">
        <title>Genomic Encyclopedia of Archaeal and Bacterial Type Strains, Phase II (KMG-II): from individual species to whole genera.</title>
        <authorList>
            <person name="Goeker M."/>
        </authorList>
    </citation>
    <scope>NUCLEOTIDE SEQUENCE [LARGE SCALE GENOMIC DNA]</scope>
    <source>
        <strain evidence="1 2">DSM 17527</strain>
    </source>
</reference>
<evidence type="ECO:0000313" key="1">
    <source>
        <dbReference type="EMBL" id="TYP76142.1"/>
    </source>
</evidence>
<dbReference type="OrthoDB" id="9814627at2"/>
<organism evidence="1 2">
    <name type="scientific">Aquimarina intermedia</name>
    <dbReference type="NCBI Taxonomy" id="350814"/>
    <lineage>
        <taxon>Bacteria</taxon>
        <taxon>Pseudomonadati</taxon>
        <taxon>Bacteroidota</taxon>
        <taxon>Flavobacteriia</taxon>
        <taxon>Flavobacteriales</taxon>
        <taxon>Flavobacteriaceae</taxon>
        <taxon>Aquimarina</taxon>
    </lineage>
</organism>
<comment type="caution">
    <text evidence="1">The sequence shown here is derived from an EMBL/GenBank/DDBJ whole genome shotgun (WGS) entry which is preliminary data.</text>
</comment>